<comment type="similarity">
    <text evidence="1">Belongs to the MlaA family.</text>
</comment>
<keyword evidence="2 4" id="KW-0732">Signal</keyword>
<evidence type="ECO:0000256" key="4">
    <source>
        <dbReference type="SAM" id="SignalP"/>
    </source>
</evidence>
<gene>
    <name evidence="5" type="ORF">VM99_23685</name>
</gene>
<dbReference type="GO" id="GO:0120010">
    <property type="term" value="P:intermembrane phospholipid transfer"/>
    <property type="evidence" value="ECO:0007669"/>
    <property type="project" value="TreeGrafter"/>
</dbReference>
<dbReference type="InterPro" id="IPR007428">
    <property type="entry name" value="MlaA"/>
</dbReference>
<dbReference type="EMBL" id="CP011020">
    <property type="protein sequence ID" value="AKK00923.1"/>
    <property type="molecule type" value="Genomic_DNA"/>
</dbReference>
<dbReference type="GO" id="GO:0016020">
    <property type="term" value="C:membrane"/>
    <property type="evidence" value="ECO:0007669"/>
    <property type="project" value="InterPro"/>
</dbReference>
<dbReference type="PATRIC" id="fig|587753.11.peg.4858"/>
<reference evidence="6" key="2">
    <citation type="submission" date="2015-03" db="EMBL/GenBank/DDBJ databases">
        <authorList>
            <person name="Deng P."/>
            <person name="Lu S."/>
        </authorList>
    </citation>
    <scope>NUCLEOTIDE SEQUENCE [LARGE SCALE GENOMIC DNA]</scope>
    <source>
        <strain evidence="6">UFB2</strain>
    </source>
</reference>
<reference evidence="5 6" key="1">
    <citation type="journal article" date="2015" name="Stand. Genomic Sci.">
        <title>Complete genome of Pseudomonas chlororaphis strain UFB2, a soil bacterium with antibacterial activity against bacterial canker pathogen of tomato.</title>
        <authorList>
            <person name="Deng P."/>
            <person name="Wang X."/>
            <person name="Baird S.M."/>
            <person name="Lu S.E."/>
        </authorList>
    </citation>
    <scope>NUCLEOTIDE SEQUENCE [LARGE SCALE GENOMIC DNA]</scope>
    <source>
        <strain evidence="5 6">UFB2</strain>
    </source>
</reference>
<evidence type="ECO:0000256" key="3">
    <source>
        <dbReference type="SAM" id="MobiDB-lite"/>
    </source>
</evidence>
<protein>
    <submittedName>
        <fullName evidence="5">ABC transporter</fullName>
    </submittedName>
</protein>
<feature type="chain" id="PRO_5002554247" evidence="4">
    <location>
        <begin position="28"/>
        <end position="251"/>
    </location>
</feature>
<dbReference type="PROSITE" id="PS51257">
    <property type="entry name" value="PROKAR_LIPOPROTEIN"/>
    <property type="match status" value="1"/>
</dbReference>
<feature type="region of interest" description="Disordered" evidence="3">
    <location>
        <begin position="229"/>
        <end position="251"/>
    </location>
</feature>
<evidence type="ECO:0000313" key="5">
    <source>
        <dbReference type="EMBL" id="AKK00923.1"/>
    </source>
</evidence>
<proteinExistence type="inferred from homology"/>
<dbReference type="AlphaFoldDB" id="A0A0G3GMZ6"/>
<evidence type="ECO:0000313" key="6">
    <source>
        <dbReference type="Proteomes" id="UP000035212"/>
    </source>
</evidence>
<evidence type="ECO:0000256" key="2">
    <source>
        <dbReference type="ARBA" id="ARBA00022729"/>
    </source>
</evidence>
<name>A0A0G3GMZ6_9PSED</name>
<evidence type="ECO:0000256" key="1">
    <source>
        <dbReference type="ARBA" id="ARBA00010634"/>
    </source>
</evidence>
<dbReference type="PANTHER" id="PTHR30035:SF3">
    <property type="entry name" value="INTERMEMBRANE PHOSPHOLIPID TRANSPORT SYSTEM LIPOPROTEIN MLAA"/>
    <property type="match status" value="1"/>
</dbReference>
<sequence>MSRLLTWLVAVQLLMGCASVSPGPSPAAQRVDPWEPWNRKVYAFNDTVDRSVLAPVAQGYRDHVPSPVRSGVGNVFNNFADLWSTANHLLQNKVQPGAEMGARVITNTVLGVLGVFDVATLMGLARQPEDFGQTLGVWGLASGPYLVLPLLGPSSVRDGVGVATELSLASPSQLASATAGQVAITGLQAVQARANLLDTTALLDDVALDRYSFTRDAYLQRRQSLVHDGSPPVDFEDFEDGPAADAPLRPQ</sequence>
<organism evidence="5 6">
    <name type="scientific">Pseudomonas chlororaphis</name>
    <dbReference type="NCBI Taxonomy" id="587753"/>
    <lineage>
        <taxon>Bacteria</taxon>
        <taxon>Pseudomonadati</taxon>
        <taxon>Pseudomonadota</taxon>
        <taxon>Gammaproteobacteria</taxon>
        <taxon>Pseudomonadales</taxon>
        <taxon>Pseudomonadaceae</taxon>
        <taxon>Pseudomonas</taxon>
    </lineage>
</organism>
<dbReference type="PANTHER" id="PTHR30035">
    <property type="entry name" value="LIPOPROTEIN VACJ-RELATED"/>
    <property type="match status" value="1"/>
</dbReference>
<feature type="signal peptide" evidence="4">
    <location>
        <begin position="1"/>
        <end position="27"/>
    </location>
</feature>
<dbReference type="Pfam" id="PF04333">
    <property type="entry name" value="MlaA"/>
    <property type="match status" value="1"/>
</dbReference>
<accession>A0A0G3GMZ6</accession>
<dbReference type="PRINTS" id="PR01805">
    <property type="entry name" value="VACJLIPOPROT"/>
</dbReference>
<dbReference type="Proteomes" id="UP000035212">
    <property type="component" value="Chromosome"/>
</dbReference>